<evidence type="ECO:0000313" key="2">
    <source>
        <dbReference type="Proteomes" id="UP000013006"/>
    </source>
</evidence>
<sequence>MEGRQNYRSSIYSSQQILVTKNLDIKNSYLTIYKNRGGYASVSSMAMRKEILDYYATYLNQIHLAINSFYLTIGFLSKYDLLFDNIILGKYRLQKYSGSSNLTNFHDFIHSYNSKFKFQCIDMRTICSLTKGSEIEEFLRYDYLFLKVVYKLFNVSNLKRNIMTITAS</sequence>
<dbReference type="HOGENOM" id="CLU_1582968_0_0_2"/>
<dbReference type="AlphaFoldDB" id="M9U854"/>
<accession>M9U854</accession>
<dbReference type="EMBL" id="CP003928">
    <property type="protein sequence ID" value="AGJ62307.1"/>
    <property type="molecule type" value="Genomic_DNA"/>
</dbReference>
<reference evidence="1 2" key="1">
    <citation type="journal article" date="2013" name="Open Biol.">
        <title>Genomics and genetics of Sulfolobus islandicus LAL14/1, a model hyperthermophilic archaeon.</title>
        <authorList>
            <person name="Jaubert C."/>
            <person name="Danioux C."/>
            <person name="Oberto J."/>
            <person name="Cortez D."/>
            <person name="Bize A."/>
            <person name="Krupovic M."/>
            <person name="She Q."/>
            <person name="Forterre P."/>
            <person name="Prangishvili D."/>
            <person name="Sezonov G."/>
        </authorList>
    </citation>
    <scope>NUCLEOTIDE SEQUENCE [LARGE SCALE GENOMIC DNA]</scope>
    <source>
        <strain evidence="1">LAL14/1</strain>
    </source>
</reference>
<proteinExistence type="predicted"/>
<name>M9U854_SACIS</name>
<dbReference type="Proteomes" id="UP000013006">
    <property type="component" value="Chromosome"/>
</dbReference>
<protein>
    <submittedName>
        <fullName evidence="1">Uncharacterized protein</fullName>
    </submittedName>
</protein>
<evidence type="ECO:0000313" key="1">
    <source>
        <dbReference type="EMBL" id="AGJ62307.1"/>
    </source>
</evidence>
<dbReference type="KEGG" id="sic:SiL_0852"/>
<organism>
    <name type="scientific">Saccharolobus islandicus LAL14/1</name>
    <dbReference type="NCBI Taxonomy" id="1241935"/>
    <lineage>
        <taxon>Archaea</taxon>
        <taxon>Thermoproteota</taxon>
        <taxon>Thermoprotei</taxon>
        <taxon>Sulfolobales</taxon>
        <taxon>Sulfolobaceae</taxon>
        <taxon>Saccharolobus</taxon>
    </lineage>
</organism>
<gene>
    <name evidence="1" type="ORF">SiL_0852</name>
</gene>